<dbReference type="EMBL" id="AHON02000029">
    <property type="protein sequence ID" value="EKO34409.1"/>
    <property type="molecule type" value="Genomic_DNA"/>
</dbReference>
<gene>
    <name evidence="1" type="ORF">LEP1GSC179_3419</name>
</gene>
<evidence type="ECO:0000313" key="1">
    <source>
        <dbReference type="EMBL" id="EKO34409.1"/>
    </source>
</evidence>
<sequence>MSSHISRVKMTFQFYIHFKPKKKTWGAPTFSGFEKNPSDFYIIEQL</sequence>
<evidence type="ECO:0000313" key="2">
    <source>
        <dbReference type="Proteomes" id="UP000006329"/>
    </source>
</evidence>
<protein>
    <submittedName>
        <fullName evidence="1">Uncharacterized protein</fullName>
    </submittedName>
</protein>
<accession>A0A0E2BGY2</accession>
<proteinExistence type="predicted"/>
<reference evidence="1" key="1">
    <citation type="submission" date="2012-10" db="EMBL/GenBank/DDBJ databases">
        <authorList>
            <person name="Harkins D.M."/>
            <person name="Durkin A.S."/>
            <person name="Brinkac L.M."/>
            <person name="Haft D.H."/>
            <person name="Selengut J.D."/>
            <person name="Sanka R."/>
            <person name="DePew J."/>
            <person name="Purushe J."/>
            <person name="Matthias M.A."/>
            <person name="Vinetz J.M."/>
            <person name="Sutton G.G."/>
            <person name="Nierman W.C."/>
            <person name="Fouts D.E."/>
        </authorList>
    </citation>
    <scope>NUCLEOTIDE SEQUENCE [LARGE SCALE GENOMIC DNA]</scope>
    <source>
        <strain evidence="1">MOR084</strain>
    </source>
</reference>
<keyword evidence="2" id="KW-1185">Reference proteome</keyword>
<name>A0A0E2BGY2_9LEPT</name>
<organism evidence="1 2">
    <name type="scientific">Leptospira santarosai str. MOR084</name>
    <dbReference type="NCBI Taxonomy" id="1049984"/>
    <lineage>
        <taxon>Bacteria</taxon>
        <taxon>Pseudomonadati</taxon>
        <taxon>Spirochaetota</taxon>
        <taxon>Spirochaetia</taxon>
        <taxon>Leptospirales</taxon>
        <taxon>Leptospiraceae</taxon>
        <taxon>Leptospira</taxon>
    </lineage>
</organism>
<dbReference type="Proteomes" id="UP000006329">
    <property type="component" value="Unassembled WGS sequence"/>
</dbReference>
<dbReference type="AlphaFoldDB" id="A0A0E2BGY2"/>
<comment type="caution">
    <text evidence="1">The sequence shown here is derived from an EMBL/GenBank/DDBJ whole genome shotgun (WGS) entry which is preliminary data.</text>
</comment>